<dbReference type="Proteomes" id="UP000199398">
    <property type="component" value="Unassembled WGS sequence"/>
</dbReference>
<evidence type="ECO:0000259" key="7">
    <source>
        <dbReference type="PROSITE" id="PS51462"/>
    </source>
</evidence>
<name>A0A1I5FY08_9PSEU</name>
<dbReference type="Proteomes" id="UP000270697">
    <property type="component" value="Unassembled WGS sequence"/>
</dbReference>
<keyword evidence="3" id="KW-0479">Metal-binding</keyword>
<dbReference type="GO" id="GO:0046872">
    <property type="term" value="F:metal ion binding"/>
    <property type="evidence" value="ECO:0007669"/>
    <property type="project" value="UniProtKB-KW"/>
</dbReference>
<dbReference type="OrthoDB" id="7183442at2"/>
<dbReference type="EMBL" id="RBXX01000002">
    <property type="protein sequence ID" value="RKT84022.1"/>
    <property type="molecule type" value="Genomic_DNA"/>
</dbReference>
<evidence type="ECO:0000256" key="2">
    <source>
        <dbReference type="ARBA" id="ARBA00001946"/>
    </source>
</evidence>
<protein>
    <recommendedName>
        <fullName evidence="7">Nudix hydrolase domain-containing protein</fullName>
    </recommendedName>
</protein>
<evidence type="ECO:0000256" key="6">
    <source>
        <dbReference type="ARBA" id="ARBA00023211"/>
    </source>
</evidence>
<dbReference type="EMBL" id="FOUP01000012">
    <property type="protein sequence ID" value="SFO28708.1"/>
    <property type="molecule type" value="Genomic_DNA"/>
</dbReference>
<dbReference type="InterPro" id="IPR039121">
    <property type="entry name" value="NUDT19"/>
</dbReference>
<dbReference type="GO" id="GO:0016818">
    <property type="term" value="F:hydrolase activity, acting on acid anhydrides, in phosphorus-containing anhydrides"/>
    <property type="evidence" value="ECO:0007669"/>
    <property type="project" value="InterPro"/>
</dbReference>
<dbReference type="CDD" id="cd18870">
    <property type="entry name" value="NUDIX_AcylCoAdiphos_Nudt19"/>
    <property type="match status" value="1"/>
</dbReference>
<keyword evidence="4" id="KW-0378">Hydrolase</keyword>
<dbReference type="SUPFAM" id="SSF55811">
    <property type="entry name" value="Nudix"/>
    <property type="match status" value="1"/>
</dbReference>
<organism evidence="9 10">
    <name type="scientific">Saccharopolyspora antimicrobica</name>
    <dbReference type="NCBI Taxonomy" id="455193"/>
    <lineage>
        <taxon>Bacteria</taxon>
        <taxon>Bacillati</taxon>
        <taxon>Actinomycetota</taxon>
        <taxon>Actinomycetes</taxon>
        <taxon>Pseudonocardiales</taxon>
        <taxon>Pseudonocardiaceae</taxon>
        <taxon>Saccharopolyspora</taxon>
    </lineage>
</organism>
<dbReference type="Gene3D" id="3.90.79.10">
    <property type="entry name" value="Nucleoside Triphosphate Pyrophosphohydrolase"/>
    <property type="match status" value="1"/>
</dbReference>
<comment type="cofactor">
    <cofactor evidence="1">
        <name>Mn(2+)</name>
        <dbReference type="ChEBI" id="CHEBI:29035"/>
    </cofactor>
</comment>
<reference evidence="8 11" key="2">
    <citation type="submission" date="2018-10" db="EMBL/GenBank/DDBJ databases">
        <title>Sequencing the genomes of 1000 actinobacteria strains.</title>
        <authorList>
            <person name="Klenk H.-P."/>
        </authorList>
    </citation>
    <scope>NUCLEOTIDE SEQUENCE [LARGE SCALE GENOMIC DNA]</scope>
    <source>
        <strain evidence="8 11">DSM 45119</strain>
    </source>
</reference>
<dbReference type="AlphaFoldDB" id="A0A1I5FY08"/>
<dbReference type="PROSITE" id="PS51462">
    <property type="entry name" value="NUDIX"/>
    <property type="match status" value="1"/>
</dbReference>
<dbReference type="InterPro" id="IPR015797">
    <property type="entry name" value="NUDIX_hydrolase-like_dom_sf"/>
</dbReference>
<dbReference type="STRING" id="455193.SAMN05421805_1122"/>
<keyword evidence="6" id="KW-0464">Manganese</keyword>
<reference evidence="9 10" key="1">
    <citation type="submission" date="2016-10" db="EMBL/GenBank/DDBJ databases">
        <authorList>
            <person name="de Groot N.N."/>
        </authorList>
    </citation>
    <scope>NUCLEOTIDE SEQUENCE [LARGE SCALE GENOMIC DNA]</scope>
    <source>
        <strain evidence="9 10">CPCC 201259</strain>
    </source>
</reference>
<proteinExistence type="predicted"/>
<dbReference type="PANTHER" id="PTHR12318:SF0">
    <property type="entry name" value="ACYL-COENZYME A DIPHOSPHATASE NUDT19"/>
    <property type="match status" value="1"/>
</dbReference>
<accession>A0A1I5FY08</accession>
<evidence type="ECO:0000313" key="10">
    <source>
        <dbReference type="Proteomes" id="UP000199398"/>
    </source>
</evidence>
<evidence type="ECO:0000256" key="3">
    <source>
        <dbReference type="ARBA" id="ARBA00022723"/>
    </source>
</evidence>
<evidence type="ECO:0000313" key="11">
    <source>
        <dbReference type="Proteomes" id="UP000270697"/>
    </source>
</evidence>
<evidence type="ECO:0000313" key="8">
    <source>
        <dbReference type="EMBL" id="RKT84022.1"/>
    </source>
</evidence>
<comment type="cofactor">
    <cofactor evidence="2">
        <name>Mg(2+)</name>
        <dbReference type="ChEBI" id="CHEBI:18420"/>
    </cofactor>
</comment>
<dbReference type="InterPro" id="IPR000086">
    <property type="entry name" value="NUDIX_hydrolase_dom"/>
</dbReference>
<evidence type="ECO:0000313" key="9">
    <source>
        <dbReference type="EMBL" id="SFO28708.1"/>
    </source>
</evidence>
<keyword evidence="5" id="KW-0460">Magnesium</keyword>
<evidence type="ECO:0000256" key="1">
    <source>
        <dbReference type="ARBA" id="ARBA00001936"/>
    </source>
</evidence>
<sequence length="279" mass="29772">MSGMVLDPGDRSLPTGFAPGVPAGRVVAPKDAATVMLVRDGSAGLEVFLQKRVKGMAFAAGMTVFPGGGVDPRDADVSVSWHGPEPDWWAQRFGCTPETARALVCAAVRETFEESGVLLAGPDAATLVGDTGHYAAARAALVARDLSLAEFLAGEDLVLRADLLRPWSNWVTPEGEPRRYDTRFFLAAMPTGQQADGSTSEAVEAYWATPRQALADFADGRCHLLPPTRVTLEELAEHSGAGTALEAERTLAKIIPKLVQRDGRWHVLLPGEPGFEEAK</sequence>
<evidence type="ECO:0000256" key="4">
    <source>
        <dbReference type="ARBA" id="ARBA00022801"/>
    </source>
</evidence>
<keyword evidence="11" id="KW-1185">Reference proteome</keyword>
<gene>
    <name evidence="8" type="ORF">ATL45_2319</name>
    <name evidence="9" type="ORF">SAMN05421805_1122</name>
</gene>
<feature type="domain" description="Nudix hydrolase" evidence="7">
    <location>
        <begin position="28"/>
        <end position="230"/>
    </location>
</feature>
<dbReference type="PANTHER" id="PTHR12318">
    <property type="entry name" value="TESTOSTERONE-REGULATED PROTEIN RP2"/>
    <property type="match status" value="1"/>
</dbReference>
<evidence type="ECO:0000256" key="5">
    <source>
        <dbReference type="ARBA" id="ARBA00022842"/>
    </source>
</evidence>